<dbReference type="CDD" id="cd06170">
    <property type="entry name" value="LuxR_C_like"/>
    <property type="match status" value="1"/>
</dbReference>
<keyword evidence="2" id="KW-0902">Two-component regulatory system</keyword>
<protein>
    <submittedName>
        <fullName evidence="9">Response regulator protein TmoT</fullName>
    </submittedName>
</protein>
<evidence type="ECO:0000256" key="2">
    <source>
        <dbReference type="ARBA" id="ARBA00023012"/>
    </source>
</evidence>
<dbReference type="InterPro" id="IPR016032">
    <property type="entry name" value="Sig_transdc_resp-reg_C-effctor"/>
</dbReference>
<name>A0A7Z8Y171_9CAUL</name>
<evidence type="ECO:0000256" key="3">
    <source>
        <dbReference type="ARBA" id="ARBA00023015"/>
    </source>
</evidence>
<feature type="modified residue" description="4-aspartylphosphate" evidence="6">
    <location>
        <position position="56"/>
    </location>
</feature>
<feature type="domain" description="HTH luxR-type" evidence="7">
    <location>
        <begin position="137"/>
        <end position="202"/>
    </location>
</feature>
<dbReference type="PROSITE" id="PS50110">
    <property type="entry name" value="RESPONSE_REGULATORY"/>
    <property type="match status" value="1"/>
</dbReference>
<dbReference type="RefSeq" id="WP_154725625.1">
    <property type="nucleotide sequence ID" value="NZ_UXHF01000010.1"/>
</dbReference>
<dbReference type="PRINTS" id="PR00038">
    <property type="entry name" value="HTHLUXR"/>
</dbReference>
<gene>
    <name evidence="9" type="primary">tmoT</name>
    <name evidence="9" type="ORF">BREV_BREV_00826</name>
</gene>
<evidence type="ECO:0000256" key="5">
    <source>
        <dbReference type="ARBA" id="ARBA00023163"/>
    </source>
</evidence>
<evidence type="ECO:0000259" key="7">
    <source>
        <dbReference type="PROSITE" id="PS50043"/>
    </source>
</evidence>
<evidence type="ECO:0000256" key="4">
    <source>
        <dbReference type="ARBA" id="ARBA00023125"/>
    </source>
</evidence>
<dbReference type="Proteomes" id="UP000289220">
    <property type="component" value="Unassembled WGS sequence"/>
</dbReference>
<dbReference type="GO" id="GO:0000160">
    <property type="term" value="P:phosphorelay signal transduction system"/>
    <property type="evidence" value="ECO:0007669"/>
    <property type="project" value="UniProtKB-KW"/>
</dbReference>
<dbReference type="GO" id="GO:0003677">
    <property type="term" value="F:DNA binding"/>
    <property type="evidence" value="ECO:0007669"/>
    <property type="project" value="UniProtKB-KW"/>
</dbReference>
<keyword evidence="10" id="KW-1185">Reference proteome</keyword>
<feature type="domain" description="Response regulatory" evidence="8">
    <location>
        <begin position="7"/>
        <end position="121"/>
    </location>
</feature>
<dbReference type="InterPro" id="IPR000792">
    <property type="entry name" value="Tscrpt_reg_LuxR_C"/>
</dbReference>
<keyword evidence="4" id="KW-0238">DNA-binding</keyword>
<dbReference type="CDD" id="cd17537">
    <property type="entry name" value="REC_FixJ"/>
    <property type="match status" value="1"/>
</dbReference>
<sequence>MELEKPVVIVIDDDPMVRRALDSLFRSIGLATALFESATAFLASEPPKANSCIITDVRMPGVSGLDFQKTLTAQGVTTPVILITGHGDVPMSVRAMKAGAVDFLTKPFRDQDLIDAVNEALERDRRTRERASDVAGAEARYAQLTPRERQVMDLVVAGLMNKQTAAELGLSEITVKLHRSSLMRKMEVHTVADLVRLSQDLKSQAQA</sequence>
<dbReference type="Pfam" id="PF00196">
    <property type="entry name" value="GerE"/>
    <property type="match status" value="1"/>
</dbReference>
<dbReference type="InterPro" id="IPR001789">
    <property type="entry name" value="Sig_transdc_resp-reg_receiver"/>
</dbReference>
<dbReference type="FunFam" id="3.40.50.2300:FF:000018">
    <property type="entry name" value="DNA-binding transcriptional regulator NtrC"/>
    <property type="match status" value="1"/>
</dbReference>
<dbReference type="InterPro" id="IPR011006">
    <property type="entry name" value="CheY-like_superfamily"/>
</dbReference>
<organism evidence="9 10">
    <name type="scientific">Brevundimonas mediterranea</name>
    <dbReference type="NCBI Taxonomy" id="74329"/>
    <lineage>
        <taxon>Bacteria</taxon>
        <taxon>Pseudomonadati</taxon>
        <taxon>Pseudomonadota</taxon>
        <taxon>Alphaproteobacteria</taxon>
        <taxon>Caulobacterales</taxon>
        <taxon>Caulobacteraceae</taxon>
        <taxon>Brevundimonas</taxon>
    </lineage>
</organism>
<dbReference type="Gene3D" id="1.10.10.10">
    <property type="entry name" value="Winged helix-like DNA-binding domain superfamily/Winged helix DNA-binding domain"/>
    <property type="match status" value="1"/>
</dbReference>
<dbReference type="SUPFAM" id="SSF46894">
    <property type="entry name" value="C-terminal effector domain of the bipartite response regulators"/>
    <property type="match status" value="1"/>
</dbReference>
<evidence type="ECO:0000256" key="6">
    <source>
        <dbReference type="PROSITE-ProRule" id="PRU00169"/>
    </source>
</evidence>
<dbReference type="PROSITE" id="PS50043">
    <property type="entry name" value="HTH_LUXR_2"/>
    <property type="match status" value="1"/>
</dbReference>
<reference evidence="9 10" key="1">
    <citation type="submission" date="2018-11" db="EMBL/GenBank/DDBJ databases">
        <authorList>
            <person name="Peiro R."/>
            <person name="Begona"/>
            <person name="Cbmso G."/>
            <person name="Lopez M."/>
            <person name="Gonzalez S."/>
            <person name="Sacristan E."/>
            <person name="Castillo E."/>
        </authorList>
    </citation>
    <scope>NUCLEOTIDE SEQUENCE [LARGE SCALE GENOMIC DNA]</scope>
    <source>
        <strain evidence="9">Brev_genome</strain>
    </source>
</reference>
<dbReference type="InterPro" id="IPR036388">
    <property type="entry name" value="WH-like_DNA-bd_sf"/>
</dbReference>
<comment type="caution">
    <text evidence="9">The sequence shown here is derived from an EMBL/GenBank/DDBJ whole genome shotgun (WGS) entry which is preliminary data.</text>
</comment>
<dbReference type="PANTHER" id="PTHR44688">
    <property type="entry name" value="DNA-BINDING TRANSCRIPTIONAL ACTIVATOR DEVR_DOSR"/>
    <property type="match status" value="1"/>
</dbReference>
<dbReference type="GO" id="GO:0006355">
    <property type="term" value="P:regulation of DNA-templated transcription"/>
    <property type="evidence" value="ECO:0007669"/>
    <property type="project" value="InterPro"/>
</dbReference>
<accession>A0A7Z8Y171</accession>
<dbReference type="EMBL" id="UXHF01000010">
    <property type="protein sequence ID" value="VDC48698.1"/>
    <property type="molecule type" value="Genomic_DNA"/>
</dbReference>
<dbReference type="SMART" id="SM00448">
    <property type="entry name" value="REC"/>
    <property type="match status" value="1"/>
</dbReference>
<keyword evidence="3" id="KW-0805">Transcription regulation</keyword>
<evidence type="ECO:0000313" key="9">
    <source>
        <dbReference type="EMBL" id="VDC48698.1"/>
    </source>
</evidence>
<evidence type="ECO:0000313" key="10">
    <source>
        <dbReference type="Proteomes" id="UP000289220"/>
    </source>
</evidence>
<dbReference type="Pfam" id="PF00072">
    <property type="entry name" value="Response_reg"/>
    <property type="match status" value="1"/>
</dbReference>
<dbReference type="SUPFAM" id="SSF52172">
    <property type="entry name" value="CheY-like"/>
    <property type="match status" value="1"/>
</dbReference>
<keyword evidence="1 6" id="KW-0597">Phosphoprotein</keyword>
<dbReference type="SMART" id="SM00421">
    <property type="entry name" value="HTH_LUXR"/>
    <property type="match status" value="1"/>
</dbReference>
<evidence type="ECO:0000259" key="8">
    <source>
        <dbReference type="PROSITE" id="PS50110"/>
    </source>
</evidence>
<dbReference type="Gene3D" id="3.40.50.2300">
    <property type="match status" value="1"/>
</dbReference>
<proteinExistence type="predicted"/>
<dbReference type="PANTHER" id="PTHR44688:SF16">
    <property type="entry name" value="DNA-BINDING TRANSCRIPTIONAL ACTIVATOR DEVR_DOSR"/>
    <property type="match status" value="1"/>
</dbReference>
<dbReference type="AlphaFoldDB" id="A0A7Z8Y171"/>
<keyword evidence="5" id="KW-0804">Transcription</keyword>
<evidence type="ECO:0000256" key="1">
    <source>
        <dbReference type="ARBA" id="ARBA00022553"/>
    </source>
</evidence>